<feature type="transmembrane region" description="Helical" evidence="7">
    <location>
        <begin position="275"/>
        <end position="292"/>
    </location>
</feature>
<comment type="similarity">
    <text evidence="2">Belongs to the acyltransferase 3 family.</text>
</comment>
<dbReference type="EMBL" id="JBBKXZ010000001">
    <property type="protein sequence ID" value="MFD3393347.1"/>
    <property type="molecule type" value="Genomic_DNA"/>
</dbReference>
<reference evidence="9 10" key="1">
    <citation type="submission" date="2024-03" db="EMBL/GenBank/DDBJ databases">
        <title>Aquirufa genome sequencing.</title>
        <authorList>
            <person name="Pitt A."/>
            <person name="Hahn M.W."/>
        </authorList>
    </citation>
    <scope>NUCLEOTIDE SEQUENCE [LARGE SCALE GENOMIC DNA]</scope>
    <source>
        <strain evidence="9 10">OSTEICH-129V</strain>
    </source>
</reference>
<keyword evidence="6 7" id="KW-0472">Membrane</keyword>
<evidence type="ECO:0000256" key="2">
    <source>
        <dbReference type="ARBA" id="ARBA00007400"/>
    </source>
</evidence>
<evidence type="ECO:0000259" key="8">
    <source>
        <dbReference type="Pfam" id="PF01757"/>
    </source>
</evidence>
<feature type="transmembrane region" description="Helical" evidence="7">
    <location>
        <begin position="12"/>
        <end position="31"/>
    </location>
</feature>
<feature type="transmembrane region" description="Helical" evidence="7">
    <location>
        <begin position="235"/>
        <end position="255"/>
    </location>
</feature>
<dbReference type="GO" id="GO:0016746">
    <property type="term" value="F:acyltransferase activity"/>
    <property type="evidence" value="ECO:0007669"/>
    <property type="project" value="UniProtKB-KW"/>
</dbReference>
<keyword evidence="9" id="KW-0012">Acyltransferase</keyword>
<dbReference type="Pfam" id="PF01757">
    <property type="entry name" value="Acyl_transf_3"/>
    <property type="match status" value="1"/>
</dbReference>
<proteinExistence type="inferred from homology"/>
<evidence type="ECO:0000256" key="4">
    <source>
        <dbReference type="ARBA" id="ARBA00022692"/>
    </source>
</evidence>
<evidence type="ECO:0000256" key="1">
    <source>
        <dbReference type="ARBA" id="ARBA00004651"/>
    </source>
</evidence>
<keyword evidence="5 7" id="KW-1133">Transmembrane helix</keyword>
<keyword evidence="9" id="KW-0808">Transferase</keyword>
<evidence type="ECO:0000256" key="5">
    <source>
        <dbReference type="ARBA" id="ARBA00022989"/>
    </source>
</evidence>
<evidence type="ECO:0000256" key="6">
    <source>
        <dbReference type="ARBA" id="ARBA00023136"/>
    </source>
</evidence>
<dbReference type="PANTHER" id="PTHR40074:SF2">
    <property type="entry name" value="O-ACETYLTRANSFERASE WECH"/>
    <property type="match status" value="1"/>
</dbReference>
<sequence length="335" mass="38421">MAIPKVQYLDNLRVTATLAVLLIHSAANVLLNFGKIPDSAWWFANLYNGGFRYAVPIFVMLSGALLLPREEEIGSFFKKSFLRIIVPFLFYNIIFTVFNWQVRQSGRPQSLTWIFNQFFDGASYHFWYIYMIVGVYLFIPIIGAWVRQAPESHLQFFLGMWLVTILFDNPHFPGLSLPVKLPYFTGYLGYLVLGFYLAKHSFSRILAWSLFLIGTLWTMQGTYVQSLEDGKFYGLLYANFSPSVVMSTAGLFMLFKSYEGTIPGTARFRDWVSSYSYGIYLIHIIVLFYLVKIKIYGAMWHPSIGIPLTAFTCLLISGAIVWVLRKIPGMKYLAG</sequence>
<feature type="transmembrane region" description="Helical" evidence="7">
    <location>
        <begin position="181"/>
        <end position="198"/>
    </location>
</feature>
<accession>A0ABW6DCA0</accession>
<feature type="transmembrane region" description="Helical" evidence="7">
    <location>
        <begin position="205"/>
        <end position="223"/>
    </location>
</feature>
<feature type="transmembrane region" description="Helical" evidence="7">
    <location>
        <begin position="122"/>
        <end position="146"/>
    </location>
</feature>
<feature type="transmembrane region" description="Helical" evidence="7">
    <location>
        <begin position="80"/>
        <end position="102"/>
    </location>
</feature>
<dbReference type="RefSeq" id="WP_377981972.1">
    <property type="nucleotide sequence ID" value="NZ_JBBKXZ010000001.1"/>
</dbReference>
<evidence type="ECO:0000256" key="7">
    <source>
        <dbReference type="SAM" id="Phobius"/>
    </source>
</evidence>
<keyword evidence="4 7" id="KW-0812">Transmembrane</keyword>
<feature type="domain" description="Acyltransferase 3" evidence="8">
    <location>
        <begin position="7"/>
        <end position="321"/>
    </location>
</feature>
<gene>
    <name evidence="9" type="ORF">U0R10_01810</name>
</gene>
<evidence type="ECO:0000313" key="10">
    <source>
        <dbReference type="Proteomes" id="UP001598138"/>
    </source>
</evidence>
<evidence type="ECO:0000313" key="9">
    <source>
        <dbReference type="EMBL" id="MFD3393347.1"/>
    </source>
</evidence>
<comment type="subcellular location">
    <subcellularLocation>
        <location evidence="1">Cell membrane</location>
        <topology evidence="1">Multi-pass membrane protein</topology>
    </subcellularLocation>
</comment>
<dbReference type="Proteomes" id="UP001598138">
    <property type="component" value="Unassembled WGS sequence"/>
</dbReference>
<feature type="transmembrane region" description="Helical" evidence="7">
    <location>
        <begin position="153"/>
        <end position="169"/>
    </location>
</feature>
<name>A0ABW6DCA0_9BACT</name>
<keyword evidence="10" id="KW-1185">Reference proteome</keyword>
<organism evidence="9 10">
    <name type="scientific">Aquirufa avitistagni</name>
    <dbReference type="NCBI Taxonomy" id="3104728"/>
    <lineage>
        <taxon>Bacteria</taxon>
        <taxon>Pseudomonadati</taxon>
        <taxon>Bacteroidota</taxon>
        <taxon>Cytophagia</taxon>
        <taxon>Cytophagales</taxon>
        <taxon>Flectobacillaceae</taxon>
        <taxon>Aquirufa</taxon>
    </lineage>
</organism>
<dbReference type="PANTHER" id="PTHR40074">
    <property type="entry name" value="O-ACETYLTRANSFERASE WECH"/>
    <property type="match status" value="1"/>
</dbReference>
<protein>
    <submittedName>
        <fullName evidence="9">Acyltransferase family protein</fullName>
    </submittedName>
</protein>
<keyword evidence="3" id="KW-1003">Cell membrane</keyword>
<dbReference type="InterPro" id="IPR002656">
    <property type="entry name" value="Acyl_transf_3_dom"/>
</dbReference>
<evidence type="ECO:0000256" key="3">
    <source>
        <dbReference type="ARBA" id="ARBA00022475"/>
    </source>
</evidence>
<feature type="transmembrane region" description="Helical" evidence="7">
    <location>
        <begin position="304"/>
        <end position="324"/>
    </location>
</feature>
<feature type="transmembrane region" description="Helical" evidence="7">
    <location>
        <begin position="51"/>
        <end position="68"/>
    </location>
</feature>
<comment type="caution">
    <text evidence="9">The sequence shown here is derived from an EMBL/GenBank/DDBJ whole genome shotgun (WGS) entry which is preliminary data.</text>
</comment>